<evidence type="ECO:0000313" key="2">
    <source>
        <dbReference type="EMBL" id="SJM91720.1"/>
    </source>
</evidence>
<accession>A0A1R4H7A4</accession>
<keyword evidence="3" id="KW-1185">Reference proteome</keyword>
<dbReference type="EMBL" id="FUKJ01000154">
    <property type="protein sequence ID" value="SJM91720.1"/>
    <property type="molecule type" value="Genomic_DNA"/>
</dbReference>
<evidence type="ECO:0000256" key="1">
    <source>
        <dbReference type="SAM" id="Phobius"/>
    </source>
</evidence>
<keyword evidence="1" id="KW-0812">Transmembrane</keyword>
<evidence type="ECO:0000313" key="3">
    <source>
        <dbReference type="Proteomes" id="UP000195442"/>
    </source>
</evidence>
<protein>
    <submittedName>
        <fullName evidence="2">Uncharacterized protein</fullName>
    </submittedName>
</protein>
<dbReference type="AlphaFoldDB" id="A0A1R4H7A4"/>
<gene>
    <name evidence="2" type="ORF">CRENPOLYSF2_2370002</name>
</gene>
<proteinExistence type="predicted"/>
<feature type="transmembrane region" description="Helical" evidence="1">
    <location>
        <begin position="33"/>
        <end position="50"/>
    </location>
</feature>
<keyword evidence="1" id="KW-1133">Transmembrane helix</keyword>
<reference evidence="3" key="1">
    <citation type="submission" date="2017-02" db="EMBL/GenBank/DDBJ databases">
        <authorList>
            <person name="Daims H."/>
        </authorList>
    </citation>
    <scope>NUCLEOTIDE SEQUENCE [LARGE SCALE GENOMIC DNA]</scope>
</reference>
<keyword evidence="1" id="KW-0472">Membrane</keyword>
<dbReference type="RefSeq" id="WP_087146653.1">
    <property type="nucleotide sequence ID" value="NZ_FUKJ01000154.1"/>
</dbReference>
<feature type="transmembrane region" description="Helical" evidence="1">
    <location>
        <begin position="129"/>
        <end position="151"/>
    </location>
</feature>
<sequence>MVKKTHYLHESCDDPVAAIVAGIDRDVERGEDILMLGLCIVMLSSSFAPVAPPNVLLPLVALTFAITSSLARRNYHNMERKLRESLAQIEYSDKTSLYPITTVFIEYPMPPLSESYNILKNLKRTLKSVIGGLLINPLWMPIFYVMGIQIVEEKNLGILNRAVITVEQKLAKSSPEVQKYP</sequence>
<organism evidence="2 3">
    <name type="scientific">Crenothrix polyspora</name>
    <dbReference type="NCBI Taxonomy" id="360316"/>
    <lineage>
        <taxon>Bacteria</taxon>
        <taxon>Pseudomonadati</taxon>
        <taxon>Pseudomonadota</taxon>
        <taxon>Gammaproteobacteria</taxon>
        <taxon>Methylococcales</taxon>
        <taxon>Crenotrichaceae</taxon>
        <taxon>Crenothrix</taxon>
    </lineage>
</organism>
<name>A0A1R4H7A4_9GAMM</name>
<dbReference type="OrthoDB" id="5573190at2"/>
<dbReference type="Proteomes" id="UP000195442">
    <property type="component" value="Unassembled WGS sequence"/>
</dbReference>
<feature type="transmembrane region" description="Helical" evidence="1">
    <location>
        <begin position="56"/>
        <end position="75"/>
    </location>
</feature>